<gene>
    <name evidence="2" type="ORF">UT72_C0024G0001</name>
</gene>
<feature type="transmembrane region" description="Helical" evidence="1">
    <location>
        <begin position="130"/>
        <end position="151"/>
    </location>
</feature>
<reference evidence="2 3" key="1">
    <citation type="journal article" date="2015" name="Nature">
        <title>rRNA introns, odd ribosomes, and small enigmatic genomes across a large radiation of phyla.</title>
        <authorList>
            <person name="Brown C.T."/>
            <person name="Hug L.A."/>
            <person name="Thomas B.C."/>
            <person name="Sharon I."/>
            <person name="Castelle C.J."/>
            <person name="Singh A."/>
            <person name="Wilkins M.J."/>
            <person name="Williams K.H."/>
            <person name="Banfield J.F."/>
        </authorList>
    </citation>
    <scope>NUCLEOTIDE SEQUENCE [LARGE SCALE GENOMIC DNA]</scope>
</reference>
<evidence type="ECO:0000313" key="3">
    <source>
        <dbReference type="Proteomes" id="UP000034687"/>
    </source>
</evidence>
<proteinExistence type="predicted"/>
<keyword evidence="1" id="KW-1133">Transmembrane helix</keyword>
<dbReference type="Proteomes" id="UP000034687">
    <property type="component" value="Unassembled WGS sequence"/>
</dbReference>
<feature type="transmembrane region" description="Helical" evidence="1">
    <location>
        <begin position="105"/>
        <end position="124"/>
    </location>
</feature>
<keyword evidence="1" id="KW-0812">Transmembrane</keyword>
<evidence type="ECO:0000313" key="2">
    <source>
        <dbReference type="EMBL" id="KKR38059.1"/>
    </source>
</evidence>
<comment type="caution">
    <text evidence="2">The sequence shown here is derived from an EMBL/GenBank/DDBJ whole genome shotgun (WGS) entry which is preliminary data.</text>
</comment>
<dbReference type="EMBL" id="LBXW01000024">
    <property type="protein sequence ID" value="KKR38059.1"/>
    <property type="molecule type" value="Genomic_DNA"/>
</dbReference>
<dbReference type="AlphaFoldDB" id="A0A0G0QCF7"/>
<accession>A0A0G0QCF7</accession>
<name>A0A0G0QCF7_9BACT</name>
<sequence>MPSEEKDTNKSKYTWGTLILKTKLKKINSNLSRSVSSNLPTNDYYTNKEMISKATHGLKCNRTFDKSFDPELRTEGLSATLSANRTGREVLDLLFIFSQSNKASLCYFLLMWLPLIFSQTLSVYKTQNTFVYHHICFPLLFPHLLIVFPSLK</sequence>
<keyword evidence="1" id="KW-0472">Membrane</keyword>
<organism evidence="2 3">
    <name type="scientific">Candidatus Woesebacteria bacterium GW2011_GWB1_40_101</name>
    <dbReference type="NCBI Taxonomy" id="1618575"/>
    <lineage>
        <taxon>Bacteria</taxon>
        <taxon>Candidatus Woeseibacteriota</taxon>
    </lineage>
</organism>
<protein>
    <submittedName>
        <fullName evidence="2">Uncharacterized protein</fullName>
    </submittedName>
</protein>
<evidence type="ECO:0000256" key="1">
    <source>
        <dbReference type="SAM" id="Phobius"/>
    </source>
</evidence>